<organism evidence="2 3">
    <name type="scientific">Plantimonas leprariae</name>
    <dbReference type="NCBI Taxonomy" id="2615207"/>
    <lineage>
        <taxon>Bacteria</taxon>
        <taxon>Pseudomonadati</taxon>
        <taxon>Pseudomonadota</taxon>
        <taxon>Alphaproteobacteria</taxon>
        <taxon>Hyphomicrobiales</taxon>
        <taxon>Aurantimonadaceae</taxon>
        <taxon>Plantimonas</taxon>
    </lineage>
</organism>
<reference evidence="2 3" key="1">
    <citation type="submission" date="2019-09" db="EMBL/GenBank/DDBJ databases">
        <title>YIM 132180 draft genome.</title>
        <authorList>
            <person name="Zhang K."/>
        </authorList>
    </citation>
    <scope>NUCLEOTIDE SEQUENCE [LARGE SCALE GENOMIC DNA]</scope>
    <source>
        <strain evidence="2 3">YIM 132180</strain>
    </source>
</reference>
<sequence length="66" mass="7602">MIRTSERDAAFFRPLWRRVAVVAILAVWTGVELVYGDRTWAIITGAILAYSLWAFFLNFPPEKAEK</sequence>
<proteinExistence type="predicted"/>
<keyword evidence="3" id="KW-1185">Reference proteome</keyword>
<evidence type="ECO:0000313" key="2">
    <source>
        <dbReference type="EMBL" id="KAB0679635.1"/>
    </source>
</evidence>
<gene>
    <name evidence="2" type="ORF">F6X38_12500</name>
</gene>
<dbReference type="Proteomes" id="UP000432089">
    <property type="component" value="Unassembled WGS sequence"/>
</dbReference>
<dbReference type="RefSeq" id="WP_150970159.1">
    <property type="nucleotide sequence ID" value="NZ_VZDO01000009.1"/>
</dbReference>
<keyword evidence="1" id="KW-1133">Transmembrane helix</keyword>
<keyword evidence="1" id="KW-0472">Membrane</keyword>
<evidence type="ECO:0000256" key="1">
    <source>
        <dbReference type="SAM" id="Phobius"/>
    </source>
</evidence>
<keyword evidence="1" id="KW-0812">Transmembrane</keyword>
<protein>
    <submittedName>
        <fullName evidence="2">DUF3329 domain-containing protein</fullName>
    </submittedName>
</protein>
<accession>A0A7V7TWA8</accession>
<comment type="caution">
    <text evidence="2">The sequence shown here is derived from an EMBL/GenBank/DDBJ whole genome shotgun (WGS) entry which is preliminary data.</text>
</comment>
<dbReference type="EMBL" id="VZDO01000009">
    <property type="protein sequence ID" value="KAB0679635.1"/>
    <property type="molecule type" value="Genomic_DNA"/>
</dbReference>
<feature type="transmembrane region" description="Helical" evidence="1">
    <location>
        <begin position="40"/>
        <end position="59"/>
    </location>
</feature>
<feature type="transmembrane region" description="Helical" evidence="1">
    <location>
        <begin position="15"/>
        <end position="34"/>
    </location>
</feature>
<dbReference type="AlphaFoldDB" id="A0A7V7TWA8"/>
<name>A0A7V7TWA8_9HYPH</name>
<evidence type="ECO:0000313" key="3">
    <source>
        <dbReference type="Proteomes" id="UP000432089"/>
    </source>
</evidence>